<gene>
    <name evidence="3" type="ORF">DYBT9623_00625</name>
</gene>
<evidence type="ECO:0000259" key="2">
    <source>
        <dbReference type="Pfam" id="PF16344"/>
    </source>
</evidence>
<dbReference type="InterPro" id="IPR012373">
    <property type="entry name" value="Ferrdict_sens_TM"/>
</dbReference>
<comment type="caution">
    <text evidence="3">The sequence shown here is derived from an EMBL/GenBank/DDBJ whole genome shotgun (WGS) entry which is preliminary data.</text>
</comment>
<protein>
    <recommendedName>
        <fullName evidence="5">FecR family protein</fullName>
    </recommendedName>
</protein>
<evidence type="ECO:0000313" key="4">
    <source>
        <dbReference type="Proteomes" id="UP000679725"/>
    </source>
</evidence>
<organism evidence="3 4">
    <name type="scientific">Dyadobacter linearis</name>
    <dbReference type="NCBI Taxonomy" id="2823330"/>
    <lineage>
        <taxon>Bacteria</taxon>
        <taxon>Pseudomonadati</taxon>
        <taxon>Bacteroidota</taxon>
        <taxon>Cytophagia</taxon>
        <taxon>Cytophagales</taxon>
        <taxon>Spirosomataceae</taxon>
        <taxon>Dyadobacter</taxon>
    </lineage>
</organism>
<evidence type="ECO:0008006" key="5">
    <source>
        <dbReference type="Google" id="ProtNLM"/>
    </source>
</evidence>
<reference evidence="3 4" key="1">
    <citation type="submission" date="2021-04" db="EMBL/GenBank/DDBJ databases">
        <authorList>
            <person name="Rodrigo-Torres L."/>
            <person name="Arahal R. D."/>
            <person name="Lucena T."/>
        </authorList>
    </citation>
    <scope>NUCLEOTIDE SEQUENCE [LARGE SCALE GENOMIC DNA]</scope>
    <source>
        <strain evidence="3 4">CECT 9623</strain>
    </source>
</reference>
<dbReference type="PANTHER" id="PTHR30273">
    <property type="entry name" value="PERIPLASMIC SIGNAL SENSOR AND SIGMA FACTOR ACTIVATOR FECR-RELATED"/>
    <property type="match status" value="1"/>
</dbReference>
<dbReference type="PIRSF" id="PIRSF018266">
    <property type="entry name" value="FecR"/>
    <property type="match status" value="1"/>
</dbReference>
<dbReference type="Gene3D" id="3.55.50.30">
    <property type="match status" value="1"/>
</dbReference>
<feature type="domain" description="FecR protein" evidence="1">
    <location>
        <begin position="132"/>
        <end position="218"/>
    </location>
</feature>
<dbReference type="InterPro" id="IPR006860">
    <property type="entry name" value="FecR"/>
</dbReference>
<name>A0ABM8UK74_9BACT</name>
<accession>A0ABM8UK74</accession>
<keyword evidence="4" id="KW-1185">Reference proteome</keyword>
<evidence type="ECO:0000259" key="1">
    <source>
        <dbReference type="Pfam" id="PF04773"/>
    </source>
</evidence>
<dbReference type="Pfam" id="PF16344">
    <property type="entry name" value="FecR_C"/>
    <property type="match status" value="1"/>
</dbReference>
<proteinExistence type="predicted"/>
<dbReference type="RefSeq" id="WP_215232030.1">
    <property type="nucleotide sequence ID" value="NZ_CAJRAU010000001.1"/>
</dbReference>
<dbReference type="Pfam" id="PF04773">
    <property type="entry name" value="FecR"/>
    <property type="match status" value="1"/>
</dbReference>
<sequence length="329" mass="37690">MKQELDRPIDDLLVKSLLDEATVAEQMEINQWLSDSDDNLRYFEHFELIWQQSKELEIRSIVDENAAWKRFKDRVNFPQEKENVVSMYQKPVFNQFRVAATILLAVCTGWLAYLLVGNQLGNEQITISSGEQTLTDTLPDGSVVVLNRRSTISYPEHFTGEKRSVALTGEAFFDVTPDKTKPFIISVNDVTVRVVGTSFNVKNSIEKTEVVVETGLVEVARDTQMIKVRPKEKATASRVAGGLTKQKSQDEFYKYYRTNRLICEDTPLWRLVEILNEAYEAEIVIENERIRNLPINTTFEQKSLENIIAVISETFSITAQKDGKRIILK</sequence>
<dbReference type="InterPro" id="IPR032508">
    <property type="entry name" value="FecR_C"/>
</dbReference>
<dbReference type="Gene3D" id="2.60.120.1440">
    <property type="match status" value="1"/>
</dbReference>
<evidence type="ECO:0000313" key="3">
    <source>
        <dbReference type="EMBL" id="CAG5067898.1"/>
    </source>
</evidence>
<dbReference type="Proteomes" id="UP000679725">
    <property type="component" value="Unassembled WGS sequence"/>
</dbReference>
<dbReference type="PANTHER" id="PTHR30273:SF2">
    <property type="entry name" value="PROTEIN FECR"/>
    <property type="match status" value="1"/>
</dbReference>
<feature type="domain" description="Protein FecR C-terminal" evidence="2">
    <location>
        <begin position="261"/>
        <end position="328"/>
    </location>
</feature>
<dbReference type="EMBL" id="CAJRAU010000001">
    <property type="protein sequence ID" value="CAG5067898.1"/>
    <property type="molecule type" value="Genomic_DNA"/>
</dbReference>